<protein>
    <submittedName>
        <fullName evidence="2">Sensor histidine kinase and response regulator of a two component complex</fullName>
    </submittedName>
</protein>
<reference evidence="2 3" key="1">
    <citation type="journal article" date="2018" name="Genome Biol. Evol.">
        <title>Multiple Roots of Fruiting Body Formation in Amoebozoa.</title>
        <authorList>
            <person name="Hillmann F."/>
            <person name="Forbes G."/>
            <person name="Novohradska S."/>
            <person name="Ferling I."/>
            <person name="Riege K."/>
            <person name="Groth M."/>
            <person name="Westermann M."/>
            <person name="Marz M."/>
            <person name="Spaller T."/>
            <person name="Winckler T."/>
            <person name="Schaap P."/>
            <person name="Glockner G."/>
        </authorList>
    </citation>
    <scope>NUCLEOTIDE SEQUENCE [LARGE SCALE GENOMIC DNA]</scope>
    <source>
        <strain evidence="2 3">Jena</strain>
    </source>
</reference>
<accession>A0A2P6NE36</accession>
<dbReference type="PANTHER" id="PTHR43102">
    <property type="entry name" value="SLR1143 PROTEIN"/>
    <property type="match status" value="1"/>
</dbReference>
<sequence>MADKQPTSPQRPKFIPAPDPLNEKERMDMLNSLELLDTDFEEYFDGVVSIVQKLFDVPYSMICLLDSNRYFNKSVINFPIEGPREGLFCGYTILGQNINVIEDMSVADNYENHPFVINPPYLKFYAGVPLAIDGCNVGTLCIMDQRPRRFTQADRDVLIQYAQSVVRGFEVRKALKEAVTINQQIDEDN</sequence>
<dbReference type="AlphaFoldDB" id="A0A2P6NE36"/>
<evidence type="ECO:0000259" key="1">
    <source>
        <dbReference type="SMART" id="SM00065"/>
    </source>
</evidence>
<gene>
    <name evidence="2" type="ORF">PROFUN_10400</name>
</gene>
<proteinExistence type="predicted"/>
<keyword evidence="2" id="KW-0418">Kinase</keyword>
<keyword evidence="2" id="KW-0808">Transferase</keyword>
<dbReference type="GO" id="GO:0016301">
    <property type="term" value="F:kinase activity"/>
    <property type="evidence" value="ECO:0007669"/>
    <property type="project" value="UniProtKB-KW"/>
</dbReference>
<dbReference type="OrthoDB" id="539901at2759"/>
<dbReference type="InterPro" id="IPR029016">
    <property type="entry name" value="GAF-like_dom_sf"/>
</dbReference>
<feature type="domain" description="GAF" evidence="1">
    <location>
        <begin position="39"/>
        <end position="181"/>
    </location>
</feature>
<dbReference type="SUPFAM" id="SSF55781">
    <property type="entry name" value="GAF domain-like"/>
    <property type="match status" value="1"/>
</dbReference>
<dbReference type="Gene3D" id="3.30.450.40">
    <property type="match status" value="1"/>
</dbReference>
<dbReference type="Pfam" id="PF01590">
    <property type="entry name" value="GAF"/>
    <property type="match status" value="1"/>
</dbReference>
<keyword evidence="3" id="KW-1185">Reference proteome</keyword>
<dbReference type="EMBL" id="MDYQ01000108">
    <property type="protein sequence ID" value="PRP82191.1"/>
    <property type="molecule type" value="Genomic_DNA"/>
</dbReference>
<organism evidence="2 3">
    <name type="scientific">Planoprotostelium fungivorum</name>
    <dbReference type="NCBI Taxonomy" id="1890364"/>
    <lineage>
        <taxon>Eukaryota</taxon>
        <taxon>Amoebozoa</taxon>
        <taxon>Evosea</taxon>
        <taxon>Variosea</taxon>
        <taxon>Cavosteliida</taxon>
        <taxon>Cavosteliaceae</taxon>
        <taxon>Planoprotostelium</taxon>
    </lineage>
</organism>
<dbReference type="Proteomes" id="UP000241769">
    <property type="component" value="Unassembled WGS sequence"/>
</dbReference>
<evidence type="ECO:0000313" key="2">
    <source>
        <dbReference type="EMBL" id="PRP82191.1"/>
    </source>
</evidence>
<dbReference type="SMART" id="SM00065">
    <property type="entry name" value="GAF"/>
    <property type="match status" value="1"/>
</dbReference>
<name>A0A2P6NE36_9EUKA</name>
<dbReference type="InterPro" id="IPR003018">
    <property type="entry name" value="GAF"/>
</dbReference>
<comment type="caution">
    <text evidence="2">The sequence shown here is derived from an EMBL/GenBank/DDBJ whole genome shotgun (WGS) entry which is preliminary data.</text>
</comment>
<dbReference type="PANTHER" id="PTHR43102:SF2">
    <property type="entry name" value="GAF DOMAIN-CONTAINING PROTEIN"/>
    <property type="match status" value="1"/>
</dbReference>
<dbReference type="InParanoid" id="A0A2P6NE36"/>
<evidence type="ECO:0000313" key="3">
    <source>
        <dbReference type="Proteomes" id="UP000241769"/>
    </source>
</evidence>